<protein>
    <submittedName>
        <fullName evidence="3">DUF349 domain-containing protein</fullName>
    </submittedName>
</protein>
<evidence type="ECO:0000256" key="1">
    <source>
        <dbReference type="SAM" id="Coils"/>
    </source>
</evidence>
<name>A0ABN2ITU5_9ACTN</name>
<dbReference type="InterPro" id="IPR007139">
    <property type="entry name" value="DUF349"/>
</dbReference>
<dbReference type="EMBL" id="BAAANY010000037">
    <property type="protein sequence ID" value="GAA1711676.1"/>
    <property type="molecule type" value="Genomic_DNA"/>
</dbReference>
<proteinExistence type="predicted"/>
<accession>A0ABN2ITU5</accession>
<dbReference type="Pfam" id="PF03993">
    <property type="entry name" value="DUF349"/>
    <property type="match status" value="3"/>
</dbReference>
<dbReference type="Proteomes" id="UP001500618">
    <property type="component" value="Unassembled WGS sequence"/>
</dbReference>
<comment type="caution">
    <text evidence="3">The sequence shown here is derived from an EMBL/GenBank/DDBJ whole genome shotgun (WGS) entry which is preliminary data.</text>
</comment>
<evidence type="ECO:0000256" key="2">
    <source>
        <dbReference type="SAM" id="MobiDB-lite"/>
    </source>
</evidence>
<keyword evidence="1" id="KW-0175">Coiled coil</keyword>
<feature type="region of interest" description="Disordered" evidence="2">
    <location>
        <begin position="386"/>
        <end position="423"/>
    </location>
</feature>
<gene>
    <name evidence="3" type="ORF">GCM10009765_71100</name>
</gene>
<evidence type="ECO:0000313" key="4">
    <source>
        <dbReference type="Proteomes" id="UP001500618"/>
    </source>
</evidence>
<evidence type="ECO:0000313" key="3">
    <source>
        <dbReference type="EMBL" id="GAA1711676.1"/>
    </source>
</evidence>
<organism evidence="3 4">
    <name type="scientific">Fodinicola feengrottensis</name>
    <dbReference type="NCBI Taxonomy" id="435914"/>
    <lineage>
        <taxon>Bacteria</taxon>
        <taxon>Bacillati</taxon>
        <taxon>Actinomycetota</taxon>
        <taxon>Actinomycetes</taxon>
        <taxon>Mycobacteriales</taxon>
        <taxon>Fodinicola</taxon>
    </lineage>
</organism>
<keyword evidence="4" id="KW-1185">Reference proteome</keyword>
<feature type="coiled-coil region" evidence="1">
    <location>
        <begin position="284"/>
        <end position="311"/>
    </location>
</feature>
<sequence length="423" mass="46740">MGPRSATLVKGRETRVVMVDGETPQSQFGRIDADGTVYVRTAAGERTVGSWQAGSAEEGLAHFSRRYDDLVTEVVLIENRLASGSTDASHVAGSVKRLTDSLPTAAAVGDLDKLAARLEVLSGKVAEGAEKAKAERAAQREAAVVAKTALVAEAELIAAESTQWKTAGDRLRAILDEWKAIRGADRKSDGDLWKRYAAARDAFGRRRGSHFASLDAARRESQTAKEKLVAEAEELATSSEWGPAATRLKQLMGDWKGTGRAPREAEDTLWTRFRAAQDAFFARRNEVFSERDAEQRNNQKAKEELLAEAENLPIDTDVRTAQAKMRDIQSRWESVGRVPRDSMGDLESRLRAVEEDIRDAADSEWRRGSADANPLLTQMRNQVAEAEQRLERARAAGDKRRVKDAEQALDSKRRFLQLAEQPQ</sequence>
<feature type="compositionally biased region" description="Basic and acidic residues" evidence="2">
    <location>
        <begin position="386"/>
        <end position="413"/>
    </location>
</feature>
<reference evidence="3 4" key="1">
    <citation type="journal article" date="2019" name="Int. J. Syst. Evol. Microbiol.">
        <title>The Global Catalogue of Microorganisms (GCM) 10K type strain sequencing project: providing services to taxonomists for standard genome sequencing and annotation.</title>
        <authorList>
            <consortium name="The Broad Institute Genomics Platform"/>
            <consortium name="The Broad Institute Genome Sequencing Center for Infectious Disease"/>
            <person name="Wu L."/>
            <person name="Ma J."/>
        </authorList>
    </citation>
    <scope>NUCLEOTIDE SEQUENCE [LARGE SCALE GENOMIC DNA]</scope>
    <source>
        <strain evidence="3 4">JCM 14718</strain>
    </source>
</reference>